<keyword evidence="3" id="KW-1185">Reference proteome</keyword>
<keyword evidence="1" id="KW-0812">Transmembrane</keyword>
<reference evidence="2 3" key="1">
    <citation type="submission" date="2019-01" db="EMBL/GenBank/DDBJ databases">
        <title>Novel species of Cellulomonas.</title>
        <authorList>
            <person name="Liu Q."/>
            <person name="Xin Y.-H."/>
        </authorList>
    </citation>
    <scope>NUCLEOTIDE SEQUENCE [LARGE SCALE GENOMIC DNA]</scope>
    <source>
        <strain evidence="2 3">HLT2-17</strain>
    </source>
</reference>
<proteinExistence type="predicted"/>
<evidence type="ECO:0000313" key="3">
    <source>
        <dbReference type="Proteomes" id="UP000293764"/>
    </source>
</evidence>
<keyword evidence="1" id="KW-1133">Transmembrane helix</keyword>
<dbReference type="PANTHER" id="PTHR35007">
    <property type="entry name" value="INTEGRAL MEMBRANE PROTEIN-RELATED"/>
    <property type="match status" value="1"/>
</dbReference>
<feature type="transmembrane region" description="Helical" evidence="1">
    <location>
        <begin position="139"/>
        <end position="157"/>
    </location>
</feature>
<organism evidence="2 3">
    <name type="scientific">Pengzhenrongella frigida</name>
    <dbReference type="NCBI Taxonomy" id="1259133"/>
    <lineage>
        <taxon>Bacteria</taxon>
        <taxon>Bacillati</taxon>
        <taxon>Actinomycetota</taxon>
        <taxon>Actinomycetes</taxon>
        <taxon>Micrococcales</taxon>
        <taxon>Pengzhenrongella</taxon>
    </lineage>
</organism>
<accession>A0A4Q5MWS7</accession>
<dbReference type="RefSeq" id="WP_130104268.1">
    <property type="nucleotide sequence ID" value="NZ_SDWW01000083.1"/>
</dbReference>
<dbReference type="PANTHER" id="PTHR35007:SF4">
    <property type="entry name" value="CONSERVED TRANSMEMBRANE PROTEIN-RELATED"/>
    <property type="match status" value="1"/>
</dbReference>
<keyword evidence="1" id="KW-0472">Membrane</keyword>
<name>A0A4Q5MWS7_9MICO</name>
<dbReference type="EMBL" id="SDWW01000083">
    <property type="protein sequence ID" value="RYV49383.1"/>
    <property type="molecule type" value="Genomic_DNA"/>
</dbReference>
<evidence type="ECO:0000256" key="1">
    <source>
        <dbReference type="SAM" id="Phobius"/>
    </source>
</evidence>
<sequence>MPDQTRDLAVVVTEVASQLRAGADPGRAWEQVLGRPVGGDGMPDVDTLALLGAGDRSQAAAVVAAGALARELGAPLAQVLDRVADGLATAAEAEGERRAALAGPRATARVLTGLPVLGVVLGAAVGADPVGVLLGGGPGTAALVLGVMLLLVGRWWISRLVRRAARAGRVT</sequence>
<dbReference type="OrthoDB" id="5150243at2"/>
<gene>
    <name evidence="2" type="ORF">EUA98_19075</name>
</gene>
<dbReference type="AlphaFoldDB" id="A0A4Q5MWS7"/>
<dbReference type="Proteomes" id="UP000293764">
    <property type="component" value="Unassembled WGS sequence"/>
</dbReference>
<feature type="transmembrane region" description="Helical" evidence="1">
    <location>
        <begin position="106"/>
        <end position="127"/>
    </location>
</feature>
<comment type="caution">
    <text evidence="2">The sequence shown here is derived from an EMBL/GenBank/DDBJ whole genome shotgun (WGS) entry which is preliminary data.</text>
</comment>
<evidence type="ECO:0000313" key="2">
    <source>
        <dbReference type="EMBL" id="RYV49383.1"/>
    </source>
</evidence>
<protein>
    <submittedName>
        <fullName evidence="2">Type II secretion protein F</fullName>
    </submittedName>
</protein>